<evidence type="ECO:0000256" key="4">
    <source>
        <dbReference type="ARBA" id="ARBA00022989"/>
    </source>
</evidence>
<keyword evidence="5 6" id="KW-0472">Membrane</keyword>
<comment type="similarity">
    <text evidence="2">Belongs to the TerC family.</text>
</comment>
<organism evidence="7 8">
    <name type="scientific">Aquimarina amphilecti</name>
    <dbReference type="NCBI Taxonomy" id="1038014"/>
    <lineage>
        <taxon>Bacteria</taxon>
        <taxon>Pseudomonadati</taxon>
        <taxon>Bacteroidota</taxon>
        <taxon>Flavobacteriia</taxon>
        <taxon>Flavobacteriales</taxon>
        <taxon>Flavobacteriaceae</taxon>
        <taxon>Aquimarina</taxon>
    </lineage>
</organism>
<sequence>MEQLFTVESLITLLMLVLLQAVLGFDNLLYISLESKKAPPEKQSFVRKMGVGLAIILRIILLFVLMSVIQFFQEPFFSLHDNNILEFEFNVHSIIVLAGGVFIIYTAIKEIWHMMLLNEHEEIEKNEKKGSIKKVILWIVIMNLVFSFDSILSAMALTSDMEYVPQLVLMSIAIILGGVLMIVLADKVSNFLQKNRMYEVLGLFILFIVGIMLLSEGGHLAHLHILNNEVTQMSKTTFYFVIVVLVIVDIVQGRYQKKLLAEKQHQEAVVKKEEES</sequence>
<evidence type="ECO:0000256" key="5">
    <source>
        <dbReference type="ARBA" id="ARBA00023136"/>
    </source>
</evidence>
<name>A0A1H7NBL8_AQUAM</name>
<evidence type="ECO:0000256" key="3">
    <source>
        <dbReference type="ARBA" id="ARBA00022692"/>
    </source>
</evidence>
<keyword evidence="4 6" id="KW-1133">Transmembrane helix</keyword>
<comment type="subcellular location">
    <subcellularLocation>
        <location evidence="1">Membrane</location>
        <topology evidence="1">Multi-pass membrane protein</topology>
    </subcellularLocation>
</comment>
<evidence type="ECO:0000313" key="7">
    <source>
        <dbReference type="EMBL" id="SEL20880.1"/>
    </source>
</evidence>
<dbReference type="RefSeq" id="WP_091407950.1">
    <property type="nucleotide sequence ID" value="NZ_FOAB01000003.1"/>
</dbReference>
<feature type="transmembrane region" description="Helical" evidence="6">
    <location>
        <begin position="12"/>
        <end position="33"/>
    </location>
</feature>
<dbReference type="InterPro" id="IPR005496">
    <property type="entry name" value="Integral_membrane_TerC"/>
</dbReference>
<feature type="transmembrane region" description="Helical" evidence="6">
    <location>
        <begin position="89"/>
        <end position="108"/>
    </location>
</feature>
<dbReference type="Proteomes" id="UP000198521">
    <property type="component" value="Unassembled WGS sequence"/>
</dbReference>
<dbReference type="AlphaFoldDB" id="A0A1H7NBL8"/>
<dbReference type="PANTHER" id="PTHR30238:SF4">
    <property type="entry name" value="SLL1022 PROTEIN"/>
    <property type="match status" value="1"/>
</dbReference>
<dbReference type="OrthoDB" id="9805314at2"/>
<evidence type="ECO:0000256" key="1">
    <source>
        <dbReference type="ARBA" id="ARBA00004141"/>
    </source>
</evidence>
<dbReference type="Pfam" id="PF03741">
    <property type="entry name" value="TerC"/>
    <property type="match status" value="1"/>
</dbReference>
<gene>
    <name evidence="7" type="ORF">SAMN04487910_2025</name>
</gene>
<keyword evidence="8" id="KW-1185">Reference proteome</keyword>
<evidence type="ECO:0000256" key="6">
    <source>
        <dbReference type="SAM" id="Phobius"/>
    </source>
</evidence>
<dbReference type="GO" id="GO:0016020">
    <property type="term" value="C:membrane"/>
    <property type="evidence" value="ECO:0007669"/>
    <property type="project" value="UniProtKB-SubCell"/>
</dbReference>
<evidence type="ECO:0000256" key="2">
    <source>
        <dbReference type="ARBA" id="ARBA00007511"/>
    </source>
</evidence>
<reference evidence="7 8" key="1">
    <citation type="submission" date="2016-10" db="EMBL/GenBank/DDBJ databases">
        <authorList>
            <person name="de Groot N.N."/>
        </authorList>
    </citation>
    <scope>NUCLEOTIDE SEQUENCE [LARGE SCALE GENOMIC DNA]</scope>
    <source>
        <strain evidence="7 8">DSM 25232</strain>
    </source>
</reference>
<keyword evidence="3 6" id="KW-0812">Transmembrane</keyword>
<dbReference type="EMBL" id="FOAB01000003">
    <property type="protein sequence ID" value="SEL20880.1"/>
    <property type="molecule type" value="Genomic_DNA"/>
</dbReference>
<dbReference type="PANTHER" id="PTHR30238">
    <property type="entry name" value="MEMBRANE BOUND PREDICTED REDOX MODULATOR"/>
    <property type="match status" value="1"/>
</dbReference>
<evidence type="ECO:0000313" key="8">
    <source>
        <dbReference type="Proteomes" id="UP000198521"/>
    </source>
</evidence>
<accession>A0A1H7NBL8</accession>
<protein>
    <submittedName>
        <fullName evidence="7">Membrane protein TerC, possibly involved in tellurium resistance</fullName>
    </submittedName>
</protein>
<feature type="transmembrane region" description="Helical" evidence="6">
    <location>
        <begin position="197"/>
        <end position="217"/>
    </location>
</feature>
<feature type="transmembrane region" description="Helical" evidence="6">
    <location>
        <begin position="135"/>
        <end position="157"/>
    </location>
</feature>
<feature type="transmembrane region" description="Helical" evidence="6">
    <location>
        <begin position="163"/>
        <end position="185"/>
    </location>
</feature>
<feature type="transmembrane region" description="Helical" evidence="6">
    <location>
        <begin position="45"/>
        <end position="69"/>
    </location>
</feature>
<proteinExistence type="inferred from homology"/>
<feature type="transmembrane region" description="Helical" evidence="6">
    <location>
        <begin position="237"/>
        <end position="255"/>
    </location>
</feature>